<dbReference type="Pfam" id="PF01370">
    <property type="entry name" value="Epimerase"/>
    <property type="match status" value="1"/>
</dbReference>
<dbReference type="InterPro" id="IPR036291">
    <property type="entry name" value="NAD(P)-bd_dom_sf"/>
</dbReference>
<proteinExistence type="predicted"/>
<accession>A0AAU6SB58</accession>
<dbReference type="InterPro" id="IPR001509">
    <property type="entry name" value="Epimerase_deHydtase"/>
</dbReference>
<sequence length="248" mass="25872">MRLAIAGGTGMTGEHVAAIALGRGHDVVVLSRRTGVELLSGAGLTGALDGIDAVIDVTNVVTAKPDVSVMFFAGATRNLLVAERAAGVPHHLVLTIVGAEAAPDGYYAGKLAQERLVAGGVVPWTILRTTQFHEYAAMMFHRTHAGAHVASTGRIQPVAVREVAEHLVDLAEQGPAGRTTDLGGPREESLADMVHRYAHAIGYRAPLPVVNTPGTLGRAFRSGALLPGADALRGTQTFTEWLDALPDA</sequence>
<evidence type="ECO:0000313" key="2">
    <source>
        <dbReference type="EMBL" id="WZO34109.1"/>
    </source>
</evidence>
<name>A0AAU6SB58_9MICO</name>
<organism evidence="2">
    <name type="scientific">Microbacterium sp. LWS13-1.2</name>
    <dbReference type="NCBI Taxonomy" id="3135264"/>
    <lineage>
        <taxon>Bacteria</taxon>
        <taxon>Bacillati</taxon>
        <taxon>Actinomycetota</taxon>
        <taxon>Actinomycetes</taxon>
        <taxon>Micrococcales</taxon>
        <taxon>Microbacteriaceae</taxon>
        <taxon>Microbacterium</taxon>
    </lineage>
</organism>
<gene>
    <name evidence="2" type="ORF">MRBLWS13_001752</name>
</gene>
<feature type="domain" description="NAD-dependent epimerase/dehydratase" evidence="1">
    <location>
        <begin position="5"/>
        <end position="57"/>
    </location>
</feature>
<dbReference type="InterPro" id="IPR051207">
    <property type="entry name" value="ComplexI_NDUFA9_subunit"/>
</dbReference>
<reference evidence="2" key="1">
    <citation type="submission" date="2024-04" db="EMBL/GenBank/DDBJ databases">
        <authorList>
            <person name="Roder T."/>
            <person name="Oberhansli S."/>
            <person name="Kreuzer M."/>
        </authorList>
    </citation>
    <scope>NUCLEOTIDE SEQUENCE</scope>
    <source>
        <strain evidence="2">LWS13-1.2</strain>
    </source>
</reference>
<dbReference type="GO" id="GO:0044877">
    <property type="term" value="F:protein-containing complex binding"/>
    <property type="evidence" value="ECO:0007669"/>
    <property type="project" value="TreeGrafter"/>
</dbReference>
<dbReference type="RefSeq" id="WP_349428655.1">
    <property type="nucleotide sequence ID" value="NZ_CP151632.1"/>
</dbReference>
<protein>
    <submittedName>
        <fullName evidence="2">NAD(P)H-binding protein</fullName>
    </submittedName>
</protein>
<dbReference type="PANTHER" id="PTHR12126">
    <property type="entry name" value="NADH-UBIQUINONE OXIDOREDUCTASE 39 KDA SUBUNIT-RELATED"/>
    <property type="match status" value="1"/>
</dbReference>
<dbReference type="AlphaFoldDB" id="A0AAU6SB58"/>
<dbReference type="Gene3D" id="3.40.50.720">
    <property type="entry name" value="NAD(P)-binding Rossmann-like Domain"/>
    <property type="match status" value="1"/>
</dbReference>
<dbReference type="SUPFAM" id="SSF51735">
    <property type="entry name" value="NAD(P)-binding Rossmann-fold domains"/>
    <property type="match status" value="1"/>
</dbReference>
<dbReference type="EMBL" id="CP151632">
    <property type="protein sequence ID" value="WZO34109.1"/>
    <property type="molecule type" value="Genomic_DNA"/>
</dbReference>
<dbReference type="PANTHER" id="PTHR12126:SF11">
    <property type="entry name" value="NADH DEHYDROGENASE [UBIQUINONE] 1 ALPHA SUBCOMPLEX SUBUNIT 9, MITOCHONDRIAL"/>
    <property type="match status" value="1"/>
</dbReference>
<evidence type="ECO:0000259" key="1">
    <source>
        <dbReference type="Pfam" id="PF01370"/>
    </source>
</evidence>